<evidence type="ECO:0000313" key="3">
    <source>
        <dbReference type="Proteomes" id="UP001234354"/>
    </source>
</evidence>
<sequence>MNAPELAQIVAKTVTQAERRRSKRHRPRVKKTAAI</sequence>
<accession>A0AAW8GD26</accession>
<evidence type="ECO:0000313" key="2">
    <source>
        <dbReference type="EMBL" id="MDQ1120396.1"/>
    </source>
</evidence>
<dbReference type="AlphaFoldDB" id="A0AAW8GD26"/>
<protein>
    <submittedName>
        <fullName evidence="2">Uncharacterized protein</fullName>
    </submittedName>
</protein>
<organism evidence="2 3">
    <name type="scientific">Pseudoxanthomonas winnipegensis</name>
    <dbReference type="NCBI Taxonomy" id="2480810"/>
    <lineage>
        <taxon>Bacteria</taxon>
        <taxon>Pseudomonadati</taxon>
        <taxon>Pseudomonadota</taxon>
        <taxon>Gammaproteobacteria</taxon>
        <taxon>Lysobacterales</taxon>
        <taxon>Lysobacteraceae</taxon>
        <taxon>Pseudoxanthomonas</taxon>
    </lineage>
</organism>
<dbReference type="Proteomes" id="UP001234354">
    <property type="component" value="Unassembled WGS sequence"/>
</dbReference>
<name>A0AAW8GD26_9GAMM</name>
<feature type="compositionally biased region" description="Basic residues" evidence="1">
    <location>
        <begin position="20"/>
        <end position="35"/>
    </location>
</feature>
<comment type="caution">
    <text evidence="2">The sequence shown here is derived from an EMBL/GenBank/DDBJ whole genome shotgun (WGS) entry which is preliminary data.</text>
</comment>
<reference evidence="2" key="1">
    <citation type="submission" date="2023-07" db="EMBL/GenBank/DDBJ databases">
        <title>Functional and genomic diversity of the sorghum phyllosphere microbiome.</title>
        <authorList>
            <person name="Shade A."/>
        </authorList>
    </citation>
    <scope>NUCLEOTIDE SEQUENCE</scope>
    <source>
        <strain evidence="2">SORGH_AS_0908</strain>
    </source>
</reference>
<gene>
    <name evidence="2" type="ORF">QE383_002704</name>
</gene>
<evidence type="ECO:0000256" key="1">
    <source>
        <dbReference type="SAM" id="MobiDB-lite"/>
    </source>
</evidence>
<proteinExistence type="predicted"/>
<feature type="region of interest" description="Disordered" evidence="1">
    <location>
        <begin position="14"/>
        <end position="35"/>
    </location>
</feature>
<dbReference type="EMBL" id="JAUTBB010000001">
    <property type="protein sequence ID" value="MDQ1120396.1"/>
    <property type="molecule type" value="Genomic_DNA"/>
</dbReference>